<dbReference type="Proteomes" id="UP000694547">
    <property type="component" value="Chromosome 1"/>
</dbReference>
<keyword evidence="3" id="KW-1185">Reference proteome</keyword>
<reference evidence="2 3" key="1">
    <citation type="submission" date="2018-10" db="EMBL/GenBank/DDBJ databases">
        <title>Improved assembly of the deer mouse Peromyscus maniculatus genome.</title>
        <authorList>
            <person name="Lassance J.-M."/>
            <person name="Hoekstra H.E."/>
        </authorList>
    </citation>
    <scope>NUCLEOTIDE SEQUENCE [LARGE SCALE GENOMIC DNA]</scope>
</reference>
<sequence length="185" mass="20098">MEERKDKASDNLSPPLAGTEAWPDPATPALPPSLLSTLDPAHLGLPEQLASVTVPIRLDTLSYLLHSALLGTYNFQQSLPPCSCSAQPCHMAPDTVRRPPRRWDQARGGCEIERRPSRGRGRGRGQSRWSPGRAKEQERSMARGPGAGPKAQPATPPSQEEQKEAGGLEPPLPPAPLSEDWETDY</sequence>
<reference evidence="2" key="2">
    <citation type="submission" date="2025-08" db="UniProtKB">
        <authorList>
            <consortium name="Ensembl"/>
        </authorList>
    </citation>
    <scope>IDENTIFICATION</scope>
</reference>
<feature type="region of interest" description="Disordered" evidence="1">
    <location>
        <begin position="91"/>
        <end position="185"/>
    </location>
</feature>
<organism evidence="2 3">
    <name type="scientific">Peromyscus maniculatus bairdii</name>
    <name type="common">Prairie deer mouse</name>
    <dbReference type="NCBI Taxonomy" id="230844"/>
    <lineage>
        <taxon>Eukaryota</taxon>
        <taxon>Metazoa</taxon>
        <taxon>Chordata</taxon>
        <taxon>Craniata</taxon>
        <taxon>Vertebrata</taxon>
        <taxon>Euteleostomi</taxon>
        <taxon>Mammalia</taxon>
        <taxon>Eutheria</taxon>
        <taxon>Euarchontoglires</taxon>
        <taxon>Glires</taxon>
        <taxon>Rodentia</taxon>
        <taxon>Myomorpha</taxon>
        <taxon>Muroidea</taxon>
        <taxon>Cricetidae</taxon>
        <taxon>Neotominae</taxon>
        <taxon>Peromyscus</taxon>
    </lineage>
</organism>
<evidence type="ECO:0000313" key="3">
    <source>
        <dbReference type="Proteomes" id="UP000694547"/>
    </source>
</evidence>
<dbReference type="InterPro" id="IPR040606">
    <property type="entry name" value="C19orf84"/>
</dbReference>
<dbReference type="AlphaFoldDB" id="A0A8C8TGU4"/>
<evidence type="ECO:0000256" key="1">
    <source>
        <dbReference type="SAM" id="MobiDB-lite"/>
    </source>
</evidence>
<dbReference type="Pfam" id="PF17703">
    <property type="entry name" value="C19orf84"/>
    <property type="match status" value="1"/>
</dbReference>
<dbReference type="GeneTree" id="ENSGT00660000097488"/>
<accession>A0A8C8TGU4</accession>
<dbReference type="GO" id="GO:0005654">
    <property type="term" value="C:nucleoplasm"/>
    <property type="evidence" value="ECO:0007669"/>
    <property type="project" value="Ensembl"/>
</dbReference>
<feature type="compositionally biased region" description="Basic and acidic residues" evidence="1">
    <location>
        <begin position="95"/>
        <end position="116"/>
    </location>
</feature>
<proteinExistence type="predicted"/>
<name>A0A8C8TGU4_PERMB</name>
<dbReference type="Ensembl" id="ENSPEMT00000016223.2">
    <property type="protein sequence ID" value="ENSPEMP00000012029.2"/>
    <property type="gene ID" value="ENSPEMG00000012481.2"/>
</dbReference>
<protein>
    <submittedName>
        <fullName evidence="2">Predicted gene, 38999</fullName>
    </submittedName>
</protein>
<evidence type="ECO:0000313" key="2">
    <source>
        <dbReference type="Ensembl" id="ENSPEMP00000012029.2"/>
    </source>
</evidence>
<reference evidence="2" key="3">
    <citation type="submission" date="2025-09" db="UniProtKB">
        <authorList>
            <consortium name="Ensembl"/>
        </authorList>
    </citation>
    <scope>IDENTIFICATION</scope>
</reference>
<feature type="region of interest" description="Disordered" evidence="1">
    <location>
        <begin position="1"/>
        <end position="33"/>
    </location>
</feature>
<dbReference type="GO" id="GO:0141196">
    <property type="term" value="P:transposable element silencing by piRNA-mediated DNA methylation"/>
    <property type="evidence" value="ECO:0007669"/>
    <property type="project" value="Ensembl"/>
</dbReference>